<dbReference type="InterPro" id="IPR024559">
    <property type="entry name" value="DUF3846"/>
</dbReference>
<gene>
    <name evidence="2" type="ORF">D8M03_04860</name>
</gene>
<protein>
    <submittedName>
        <fullName evidence="2">DUF3846 domain-containing protein</fullName>
    </submittedName>
</protein>
<comment type="caution">
    <text evidence="2">The sequence shown here is derived from an EMBL/GenBank/DDBJ whole genome shotgun (WGS) entry which is preliminary data.</text>
</comment>
<dbReference type="RefSeq" id="WP_121213651.1">
    <property type="nucleotide sequence ID" value="NZ_RBZN01000007.1"/>
</dbReference>
<dbReference type="Pfam" id="PF12957">
    <property type="entry name" value="DUF3846"/>
    <property type="match status" value="1"/>
</dbReference>
<organism evidence="2 3">
    <name type="scientific">Ureibacillus endophyticus</name>
    <dbReference type="NCBI Taxonomy" id="1978490"/>
    <lineage>
        <taxon>Bacteria</taxon>
        <taxon>Bacillati</taxon>
        <taxon>Bacillota</taxon>
        <taxon>Bacilli</taxon>
        <taxon>Bacillales</taxon>
        <taxon>Caryophanaceae</taxon>
        <taxon>Ureibacillus</taxon>
    </lineage>
</organism>
<dbReference type="EMBL" id="RBZN01000007">
    <property type="protein sequence ID" value="RKQ18926.1"/>
    <property type="molecule type" value="Genomic_DNA"/>
</dbReference>
<keyword evidence="3" id="KW-1185">Reference proteome</keyword>
<evidence type="ECO:0000259" key="1">
    <source>
        <dbReference type="Pfam" id="PF12957"/>
    </source>
</evidence>
<name>A0A494Z8I8_9BACL</name>
<reference evidence="2 3" key="1">
    <citation type="journal article" date="2016" name="Antonie Van Leeuwenhoek">
        <title>Lysinibacillus endophyticus sp. nov., an indole-3-acetic acid producing endophytic bacterium isolated from corn root (Zea mays cv. Xinken-5).</title>
        <authorList>
            <person name="Yu J."/>
            <person name="Guan X."/>
            <person name="Liu C."/>
            <person name="Xiang W."/>
            <person name="Yu Z."/>
            <person name="Liu X."/>
            <person name="Wang G."/>
        </authorList>
    </citation>
    <scope>NUCLEOTIDE SEQUENCE [LARGE SCALE GENOMIC DNA]</scope>
    <source>
        <strain evidence="2 3">DSM 100506</strain>
    </source>
</reference>
<accession>A0A494Z8I8</accession>
<dbReference type="AlphaFoldDB" id="A0A494Z8I8"/>
<dbReference type="Proteomes" id="UP000272238">
    <property type="component" value="Unassembled WGS sequence"/>
</dbReference>
<proteinExistence type="predicted"/>
<dbReference type="OrthoDB" id="2355691at2"/>
<evidence type="ECO:0000313" key="3">
    <source>
        <dbReference type="Proteomes" id="UP000272238"/>
    </source>
</evidence>
<sequence length="103" mass="11759">MKFTINLHSNEVGGYIERIPFIDEFERVGIDVWINEEGKLIGLPSTLRINDSERTIDIICGNIVFTRCDDEGNTIGLKDEDIELIKRSVQKKSINNSPTHKIE</sequence>
<feature type="domain" description="DUF3846" evidence="1">
    <location>
        <begin position="11"/>
        <end position="87"/>
    </location>
</feature>
<evidence type="ECO:0000313" key="2">
    <source>
        <dbReference type="EMBL" id="RKQ18926.1"/>
    </source>
</evidence>